<feature type="signal peptide" evidence="2">
    <location>
        <begin position="1"/>
        <end position="21"/>
    </location>
</feature>
<feature type="domain" description="PpiC" evidence="3">
    <location>
        <begin position="231"/>
        <end position="330"/>
    </location>
</feature>
<evidence type="ECO:0000313" key="4">
    <source>
        <dbReference type="EMBL" id="AEE51819.1"/>
    </source>
</evidence>
<dbReference type="Proteomes" id="UP000008461">
    <property type="component" value="Chromosome"/>
</dbReference>
<accession>F4L4F0</accession>
<dbReference type="InterPro" id="IPR046357">
    <property type="entry name" value="PPIase_dom_sf"/>
</dbReference>
<protein>
    <submittedName>
        <fullName evidence="4">PpiC-type peptidyl-prolyl cis-trans isomerase</fullName>
    </submittedName>
</protein>
<evidence type="ECO:0000313" key="5">
    <source>
        <dbReference type="Proteomes" id="UP000008461"/>
    </source>
</evidence>
<dbReference type="STRING" id="760192.Halhy_3971"/>
<dbReference type="RefSeq" id="WP_013766357.1">
    <property type="nucleotide sequence ID" value="NC_015510.1"/>
</dbReference>
<feature type="domain" description="PpiC" evidence="3">
    <location>
        <begin position="122"/>
        <end position="226"/>
    </location>
</feature>
<name>F4L4F0_HALH1</name>
<dbReference type="OrthoDB" id="14196at2"/>
<dbReference type="PANTHER" id="PTHR47245:SF2">
    <property type="entry name" value="PEPTIDYL-PROLYL CIS-TRANS ISOMERASE HP_0175-RELATED"/>
    <property type="match status" value="1"/>
</dbReference>
<keyword evidence="5" id="KW-1185">Reference proteome</keyword>
<dbReference type="InterPro" id="IPR050245">
    <property type="entry name" value="PrsA_foldase"/>
</dbReference>
<dbReference type="Gene3D" id="3.10.50.40">
    <property type="match status" value="2"/>
</dbReference>
<dbReference type="InterPro" id="IPR023058">
    <property type="entry name" value="PPIase_PpiC_CS"/>
</dbReference>
<dbReference type="InterPro" id="IPR000297">
    <property type="entry name" value="PPIase_PpiC"/>
</dbReference>
<reference evidence="4 5" key="1">
    <citation type="journal article" date="2011" name="Stand. Genomic Sci.">
        <title>Complete genome sequence of Haliscomenobacter hydrossis type strain (O).</title>
        <authorList>
            <consortium name="US DOE Joint Genome Institute (JGI-PGF)"/>
            <person name="Daligault H."/>
            <person name="Lapidus A."/>
            <person name="Zeytun A."/>
            <person name="Nolan M."/>
            <person name="Lucas S."/>
            <person name="Del Rio T.G."/>
            <person name="Tice H."/>
            <person name="Cheng J.F."/>
            <person name="Tapia R."/>
            <person name="Han C."/>
            <person name="Goodwin L."/>
            <person name="Pitluck S."/>
            <person name="Liolios K."/>
            <person name="Pagani I."/>
            <person name="Ivanova N."/>
            <person name="Huntemann M."/>
            <person name="Mavromatis K."/>
            <person name="Mikhailova N."/>
            <person name="Pati A."/>
            <person name="Chen A."/>
            <person name="Palaniappan K."/>
            <person name="Land M."/>
            <person name="Hauser L."/>
            <person name="Brambilla E.M."/>
            <person name="Rohde M."/>
            <person name="Verbarg S."/>
            <person name="Goker M."/>
            <person name="Bristow J."/>
            <person name="Eisen J.A."/>
            <person name="Markowitz V."/>
            <person name="Hugenholtz P."/>
            <person name="Kyrpides N.C."/>
            <person name="Klenk H.P."/>
            <person name="Woyke T."/>
        </authorList>
    </citation>
    <scope>NUCLEOTIDE SEQUENCE [LARGE SCALE GENOMIC DNA]</scope>
    <source>
        <strain evidence="5">ATCC 27775 / DSM 1100 / LMG 10767 / O</strain>
    </source>
</reference>
<dbReference type="Pfam" id="PF00639">
    <property type="entry name" value="Rotamase"/>
    <property type="match status" value="2"/>
</dbReference>
<organism evidence="4 5">
    <name type="scientific">Haliscomenobacter hydrossis (strain ATCC 27775 / DSM 1100 / LMG 10767 / O)</name>
    <dbReference type="NCBI Taxonomy" id="760192"/>
    <lineage>
        <taxon>Bacteria</taxon>
        <taxon>Pseudomonadati</taxon>
        <taxon>Bacteroidota</taxon>
        <taxon>Saprospiria</taxon>
        <taxon>Saprospirales</taxon>
        <taxon>Haliscomenobacteraceae</taxon>
        <taxon>Haliscomenobacter</taxon>
    </lineage>
</organism>
<evidence type="ECO:0000259" key="3">
    <source>
        <dbReference type="PROSITE" id="PS50198"/>
    </source>
</evidence>
<proteinExistence type="predicted"/>
<evidence type="ECO:0000256" key="1">
    <source>
        <dbReference type="PROSITE-ProRule" id="PRU00278"/>
    </source>
</evidence>
<keyword evidence="2" id="KW-0732">Signal</keyword>
<dbReference type="AlphaFoldDB" id="F4L4F0"/>
<keyword evidence="1" id="KW-0697">Rotamase</keyword>
<dbReference type="PROSITE" id="PS50198">
    <property type="entry name" value="PPIC_PPIASE_2"/>
    <property type="match status" value="2"/>
</dbReference>
<feature type="chain" id="PRO_5007914060" evidence="2">
    <location>
        <begin position="22"/>
        <end position="656"/>
    </location>
</feature>
<dbReference type="HOGENOM" id="CLU_019451_0_0_10"/>
<sequence length="656" mass="75587">MAKNLLLLIGCFFSLMVFSQAQDKDPVLFTVDGTPVHVSEFKYIYSKTNGKNADFSRATLQEYLDLYTKFKLKVKKAKDMKLDTVQVLQEELAGYRRQLADSYLLNKQVTEKLTKELFERSQYDLDISHILFALPAEAKGADTVSTFRQAMEVRARLLKGEDFATIAKQVSADKSAATNGGNIGFVTAMFPNGFYPLESVAYRSSFDQVSMPVRTSVGYHLVKVHSKRPARGEVEVAHILLRTEDADAMAVKMQIDTLYAALKKGLNFEELAAKNSQDTRTADKGGYVGFVTINRFEQAFEDAAFSVAKDGDYSKPFQTSVGWHIIKRISKKEIQPYDQMRGQLEARIKRDARFEMARKAMVDDIKRETGFKDYPNLLADFATTLNDTFFTFQWRAPQQRTGNVLFTMAKKAYTMGDFYQFVENATRQRMRMSGETSLDAAVQNLYEEYVNESCLRYEEQRLDQKYPEFKALLREYEEGILLFEATRINVWDKASLDTVGLKNYFKTLKGKYRWEERAVTSVFFVDGTSKSVLEPMREYARKHSTEEVLEKFNQSDSIGIRYEEMVLEKGKSPEASDLKEWKVGEITIAKLDRQNNEYSFRKVEKILPPQDKLLNEARGYIIADYQDHLEQQWVNELKKQYSIKVEKAVFESLIKK</sequence>
<keyword evidence="1 4" id="KW-0413">Isomerase</keyword>
<dbReference type="KEGG" id="hhy:Halhy_3971"/>
<reference key="2">
    <citation type="submission" date="2011-04" db="EMBL/GenBank/DDBJ databases">
        <title>Complete sequence of chromosome of Haliscomenobacter hydrossis DSM 1100.</title>
        <authorList>
            <consortium name="US DOE Joint Genome Institute (JGI-PGF)"/>
            <person name="Lucas S."/>
            <person name="Han J."/>
            <person name="Lapidus A."/>
            <person name="Bruce D."/>
            <person name="Goodwin L."/>
            <person name="Pitluck S."/>
            <person name="Peters L."/>
            <person name="Kyrpides N."/>
            <person name="Mavromatis K."/>
            <person name="Ivanova N."/>
            <person name="Ovchinnikova G."/>
            <person name="Pagani I."/>
            <person name="Daligault H."/>
            <person name="Detter J.C."/>
            <person name="Han C."/>
            <person name="Land M."/>
            <person name="Hauser L."/>
            <person name="Markowitz V."/>
            <person name="Cheng J.-F."/>
            <person name="Hugenholtz P."/>
            <person name="Woyke T."/>
            <person name="Wu D."/>
            <person name="Verbarg S."/>
            <person name="Frueling A."/>
            <person name="Brambilla E."/>
            <person name="Klenk H.-P."/>
            <person name="Eisen J.A."/>
        </authorList>
    </citation>
    <scope>NUCLEOTIDE SEQUENCE</scope>
    <source>
        <strain>DSM 1100</strain>
    </source>
</reference>
<evidence type="ECO:0000256" key="2">
    <source>
        <dbReference type="SAM" id="SignalP"/>
    </source>
</evidence>
<dbReference type="PROSITE" id="PS01096">
    <property type="entry name" value="PPIC_PPIASE_1"/>
    <property type="match status" value="1"/>
</dbReference>
<dbReference type="GO" id="GO:0003755">
    <property type="term" value="F:peptidyl-prolyl cis-trans isomerase activity"/>
    <property type="evidence" value="ECO:0007669"/>
    <property type="project" value="UniProtKB-KW"/>
</dbReference>
<gene>
    <name evidence="4" type="ordered locus">Halhy_3971</name>
</gene>
<dbReference type="EMBL" id="CP002691">
    <property type="protein sequence ID" value="AEE51819.1"/>
    <property type="molecule type" value="Genomic_DNA"/>
</dbReference>
<dbReference type="SUPFAM" id="SSF54534">
    <property type="entry name" value="FKBP-like"/>
    <property type="match status" value="2"/>
</dbReference>
<dbReference type="PANTHER" id="PTHR47245">
    <property type="entry name" value="PEPTIDYLPROLYL ISOMERASE"/>
    <property type="match status" value="1"/>
</dbReference>
<dbReference type="eggNOG" id="COG0760">
    <property type="taxonomic scope" value="Bacteria"/>
</dbReference>